<feature type="region of interest" description="Disordered" evidence="1">
    <location>
        <begin position="1"/>
        <end position="30"/>
    </location>
</feature>
<feature type="region of interest" description="Disordered" evidence="1">
    <location>
        <begin position="50"/>
        <end position="74"/>
    </location>
</feature>
<evidence type="ECO:0000256" key="1">
    <source>
        <dbReference type="SAM" id="MobiDB-lite"/>
    </source>
</evidence>
<evidence type="ECO:0000313" key="3">
    <source>
        <dbReference type="Proteomes" id="UP000770661"/>
    </source>
</evidence>
<accession>A0A8J8WBI4</accession>
<feature type="compositionally biased region" description="Polar residues" evidence="1">
    <location>
        <begin position="58"/>
        <end position="67"/>
    </location>
</feature>
<dbReference type="AlphaFoldDB" id="A0A8J8WBI4"/>
<name>A0A8J8WBI4_CHIOP</name>
<gene>
    <name evidence="2" type="ORF">GWK47_027723</name>
</gene>
<proteinExistence type="predicted"/>
<feature type="compositionally biased region" description="Basic and acidic residues" evidence="1">
    <location>
        <begin position="15"/>
        <end position="25"/>
    </location>
</feature>
<sequence length="174" mass="19148">MGSHPTHCGRLGPGEGKHSRSRAVDGDGPPKNLEEELALFLVFGQPEVEGRRERHSRSAVSLTTRSPSIGGRPRRTIPLPATSGGWRTGKSVLISRELRRGRGKFFVAKGGPSVAAGTCDDGRFIRLAGSGSLYRREWLYIVYNCLFVGDREGVSRTVTGQEDLCSVQKWRPEW</sequence>
<reference evidence="2" key="1">
    <citation type="submission" date="2020-07" db="EMBL/GenBank/DDBJ databases">
        <title>The High-quality genome of the commercially important snow crab, Chionoecetes opilio.</title>
        <authorList>
            <person name="Jeong J.-H."/>
            <person name="Ryu S."/>
        </authorList>
    </citation>
    <scope>NUCLEOTIDE SEQUENCE</scope>
    <source>
        <strain evidence="2">MADBK_172401_WGS</strain>
        <tissue evidence="2">Digestive gland</tissue>
    </source>
</reference>
<dbReference type="Proteomes" id="UP000770661">
    <property type="component" value="Unassembled WGS sequence"/>
</dbReference>
<evidence type="ECO:0000313" key="2">
    <source>
        <dbReference type="EMBL" id="KAG0692859.1"/>
    </source>
</evidence>
<comment type="caution">
    <text evidence="2">The sequence shown here is derived from an EMBL/GenBank/DDBJ whole genome shotgun (WGS) entry which is preliminary data.</text>
</comment>
<keyword evidence="3" id="KW-1185">Reference proteome</keyword>
<dbReference type="EMBL" id="JACEEZ010026425">
    <property type="protein sequence ID" value="KAG0692859.1"/>
    <property type="molecule type" value="Genomic_DNA"/>
</dbReference>
<organism evidence="2 3">
    <name type="scientific">Chionoecetes opilio</name>
    <name type="common">Atlantic snow crab</name>
    <name type="synonym">Cancer opilio</name>
    <dbReference type="NCBI Taxonomy" id="41210"/>
    <lineage>
        <taxon>Eukaryota</taxon>
        <taxon>Metazoa</taxon>
        <taxon>Ecdysozoa</taxon>
        <taxon>Arthropoda</taxon>
        <taxon>Crustacea</taxon>
        <taxon>Multicrustacea</taxon>
        <taxon>Malacostraca</taxon>
        <taxon>Eumalacostraca</taxon>
        <taxon>Eucarida</taxon>
        <taxon>Decapoda</taxon>
        <taxon>Pleocyemata</taxon>
        <taxon>Brachyura</taxon>
        <taxon>Eubrachyura</taxon>
        <taxon>Majoidea</taxon>
        <taxon>Majidae</taxon>
        <taxon>Chionoecetes</taxon>
    </lineage>
</organism>
<protein>
    <submittedName>
        <fullName evidence="2">Uncharacterized protein</fullName>
    </submittedName>
</protein>